<name>A0AA88E656_FICCA</name>
<dbReference type="PANTHER" id="PTHR31170">
    <property type="entry name" value="BNAC04G53230D PROTEIN"/>
    <property type="match status" value="1"/>
</dbReference>
<evidence type="ECO:0000313" key="3">
    <source>
        <dbReference type="Proteomes" id="UP001187192"/>
    </source>
</evidence>
<dbReference type="AlphaFoldDB" id="A0AA88E656"/>
<proteinExistence type="predicted"/>
<accession>A0AA88E656</accession>
<dbReference type="Proteomes" id="UP001187192">
    <property type="component" value="Unassembled WGS sequence"/>
</dbReference>
<keyword evidence="1" id="KW-1133">Transmembrane helix</keyword>
<organism evidence="2 3">
    <name type="scientific">Ficus carica</name>
    <name type="common">Common fig</name>
    <dbReference type="NCBI Taxonomy" id="3494"/>
    <lineage>
        <taxon>Eukaryota</taxon>
        <taxon>Viridiplantae</taxon>
        <taxon>Streptophyta</taxon>
        <taxon>Embryophyta</taxon>
        <taxon>Tracheophyta</taxon>
        <taxon>Spermatophyta</taxon>
        <taxon>Magnoliopsida</taxon>
        <taxon>eudicotyledons</taxon>
        <taxon>Gunneridae</taxon>
        <taxon>Pentapetalae</taxon>
        <taxon>rosids</taxon>
        <taxon>fabids</taxon>
        <taxon>Rosales</taxon>
        <taxon>Moraceae</taxon>
        <taxon>Ficeae</taxon>
        <taxon>Ficus</taxon>
    </lineage>
</organism>
<evidence type="ECO:0000313" key="2">
    <source>
        <dbReference type="EMBL" id="GMN66691.1"/>
    </source>
</evidence>
<dbReference type="PANTHER" id="PTHR31170:SF25">
    <property type="entry name" value="BNAA09G04570D PROTEIN"/>
    <property type="match status" value="1"/>
</dbReference>
<reference evidence="2" key="1">
    <citation type="submission" date="2023-07" db="EMBL/GenBank/DDBJ databases">
        <title>draft genome sequence of fig (Ficus carica).</title>
        <authorList>
            <person name="Takahashi T."/>
            <person name="Nishimura K."/>
        </authorList>
    </citation>
    <scope>NUCLEOTIDE SEQUENCE</scope>
</reference>
<keyword evidence="3" id="KW-1185">Reference proteome</keyword>
<feature type="transmembrane region" description="Helical" evidence="1">
    <location>
        <begin position="290"/>
        <end position="312"/>
    </location>
</feature>
<gene>
    <name evidence="2" type="ORF">TIFTF001_035754</name>
</gene>
<keyword evidence="1" id="KW-0812">Transmembrane</keyword>
<keyword evidence="1" id="KW-0472">Membrane</keyword>
<feature type="transmembrane region" description="Helical" evidence="1">
    <location>
        <begin position="488"/>
        <end position="509"/>
    </location>
</feature>
<dbReference type="EMBL" id="BTGU01000353">
    <property type="protein sequence ID" value="GMN66691.1"/>
    <property type="molecule type" value="Genomic_DNA"/>
</dbReference>
<dbReference type="Pfam" id="PF03140">
    <property type="entry name" value="DUF247"/>
    <property type="match status" value="1"/>
</dbReference>
<sequence>MISSELPLISMVGTDSDKDQVIRPAEDNKLLIELKDIRLNMRDYCRNDLQDPTEIQNVLPRGKNNRTEIQRVPKIMLRNVDFIEHFKPRELSIGPIHAGTRNMSQRRLKLQLAAHFILESGKTEEFLFDKLKIEIKDDVKTYFNNDVIRRQKEEPLIRMLFLDGCAMLGFIHSYVNQRLNVFDISDGQAALIQQDLFLLENQIPFTVLDVLMGLGREWENEDLKDDFLNFIFHVSNITFPRDSMEHLHEYFDDRLSSKRKSHKPVHILDLLREVFLFDSWFYPIESVLTLVRYTFFCLVCFCGAVVLISCVMKRFSKSLCLPTYLSKTKQSFRTVQELKAAGIKFKPSDSLTAISFHSQFFITAKLMLPTLVVDDSTECKLFNLVAYEMCLSESHPNQKPWVTSYVKLLVLLVDGEQDVKDLRVADILRHSLSRDIDAAKLINSIGSKCFAPPKDAYAGVKKKIEKHYRRKCATWVAQAYHAHFSSPWTILALFAATTILVLTAIQTWYSMNPKM</sequence>
<protein>
    <submittedName>
        <fullName evidence="2">Uncharacterized protein</fullName>
    </submittedName>
</protein>
<comment type="caution">
    <text evidence="2">The sequence shown here is derived from an EMBL/GenBank/DDBJ whole genome shotgun (WGS) entry which is preliminary data.</text>
</comment>
<dbReference type="InterPro" id="IPR004158">
    <property type="entry name" value="DUF247_pln"/>
</dbReference>
<evidence type="ECO:0000256" key="1">
    <source>
        <dbReference type="SAM" id="Phobius"/>
    </source>
</evidence>